<sequence length="96" mass="10451">MYLPYCVSPPPSSTSHLSLRFVWQGPDPSAPSFPAIFASIPLSNKDWTQISRPPTSPSRLIALILSPTQSDEVNVTPFEILHPDANLITPNDDPPG</sequence>
<dbReference type="EMBL" id="AMCV02000006">
    <property type="protein sequence ID" value="TDZ23357.1"/>
    <property type="molecule type" value="Genomic_DNA"/>
</dbReference>
<comment type="caution">
    <text evidence="1">The sequence shown here is derived from an EMBL/GenBank/DDBJ whole genome shotgun (WGS) entry which is preliminary data.</text>
</comment>
<reference evidence="2" key="2">
    <citation type="journal article" date="2019" name="Mol. Plant Microbe Interact.">
        <title>Genome sequence resources for four phytopathogenic fungi from the Colletotrichum orbiculare species complex.</title>
        <authorList>
            <person name="Gan P."/>
            <person name="Tsushima A."/>
            <person name="Narusaka M."/>
            <person name="Narusaka Y."/>
            <person name="Takano Y."/>
            <person name="Kubo Y."/>
            <person name="Shirasu K."/>
        </authorList>
    </citation>
    <scope>GENOME REANNOTATION</scope>
    <source>
        <strain evidence="2">104-T / ATCC 96160 / CBS 514.97 / LARS 414 / MAFF 240422</strain>
    </source>
</reference>
<evidence type="ECO:0000313" key="1">
    <source>
        <dbReference type="EMBL" id="TDZ23357.1"/>
    </source>
</evidence>
<proteinExistence type="predicted"/>
<keyword evidence="2" id="KW-1185">Reference proteome</keyword>
<accession>A0A484G1K5</accession>
<gene>
    <name evidence="1" type="ORF">Cob_v003783</name>
</gene>
<reference evidence="2" key="1">
    <citation type="journal article" date="2013" name="New Phytol.">
        <title>Comparative genomic and transcriptomic analyses reveal the hemibiotrophic stage shift of Colletotrichum fungi.</title>
        <authorList>
            <person name="Gan P."/>
            <person name="Ikeda K."/>
            <person name="Irieda H."/>
            <person name="Narusaka M."/>
            <person name="O'Connell R.J."/>
            <person name="Narusaka Y."/>
            <person name="Takano Y."/>
            <person name="Kubo Y."/>
            <person name="Shirasu K."/>
        </authorList>
    </citation>
    <scope>NUCLEOTIDE SEQUENCE [LARGE SCALE GENOMIC DNA]</scope>
    <source>
        <strain evidence="2">104-T / ATCC 96160 / CBS 514.97 / LARS 414 / MAFF 240422</strain>
    </source>
</reference>
<name>A0A484G1K5_COLOR</name>
<dbReference type="AlphaFoldDB" id="A0A484G1K5"/>
<protein>
    <submittedName>
        <fullName evidence="1">Uncharacterized protein</fullName>
    </submittedName>
</protein>
<organism evidence="1 2">
    <name type="scientific">Colletotrichum orbiculare (strain 104-T / ATCC 96160 / CBS 514.97 / LARS 414 / MAFF 240422)</name>
    <name type="common">Cucumber anthracnose fungus</name>
    <name type="synonym">Colletotrichum lagenarium</name>
    <dbReference type="NCBI Taxonomy" id="1213857"/>
    <lineage>
        <taxon>Eukaryota</taxon>
        <taxon>Fungi</taxon>
        <taxon>Dikarya</taxon>
        <taxon>Ascomycota</taxon>
        <taxon>Pezizomycotina</taxon>
        <taxon>Sordariomycetes</taxon>
        <taxon>Hypocreomycetidae</taxon>
        <taxon>Glomerellales</taxon>
        <taxon>Glomerellaceae</taxon>
        <taxon>Colletotrichum</taxon>
        <taxon>Colletotrichum orbiculare species complex</taxon>
    </lineage>
</organism>
<dbReference type="Proteomes" id="UP000014480">
    <property type="component" value="Unassembled WGS sequence"/>
</dbReference>
<evidence type="ECO:0000313" key="2">
    <source>
        <dbReference type="Proteomes" id="UP000014480"/>
    </source>
</evidence>